<keyword evidence="4" id="KW-1185">Reference proteome</keyword>
<evidence type="ECO:0000256" key="1">
    <source>
        <dbReference type="SAM" id="MobiDB-lite"/>
    </source>
</evidence>
<name>A0ABQ9H1C4_9NEOP</name>
<accession>A0ABQ9H1C4</accession>
<gene>
    <name evidence="3" type="ORF">PR048_022568</name>
</gene>
<feature type="compositionally biased region" description="Polar residues" evidence="1">
    <location>
        <begin position="199"/>
        <end position="208"/>
    </location>
</feature>
<comment type="caution">
    <text evidence="3">The sequence shown here is derived from an EMBL/GenBank/DDBJ whole genome shotgun (WGS) entry which is preliminary data.</text>
</comment>
<dbReference type="EMBL" id="JARBHB010000008">
    <property type="protein sequence ID" value="KAJ8878101.1"/>
    <property type="molecule type" value="Genomic_DNA"/>
</dbReference>
<protein>
    <recommendedName>
        <fullName evidence="2">Myb/SANT-like DNA-binding domain-containing protein</fullName>
    </recommendedName>
</protein>
<proteinExistence type="predicted"/>
<feature type="compositionally biased region" description="Basic and acidic residues" evidence="1">
    <location>
        <begin position="225"/>
        <end position="235"/>
    </location>
</feature>
<feature type="domain" description="Myb/SANT-like DNA-binding" evidence="2">
    <location>
        <begin position="51"/>
        <end position="142"/>
    </location>
</feature>
<organism evidence="3 4">
    <name type="scientific">Dryococelus australis</name>
    <dbReference type="NCBI Taxonomy" id="614101"/>
    <lineage>
        <taxon>Eukaryota</taxon>
        <taxon>Metazoa</taxon>
        <taxon>Ecdysozoa</taxon>
        <taxon>Arthropoda</taxon>
        <taxon>Hexapoda</taxon>
        <taxon>Insecta</taxon>
        <taxon>Pterygota</taxon>
        <taxon>Neoptera</taxon>
        <taxon>Polyneoptera</taxon>
        <taxon>Phasmatodea</taxon>
        <taxon>Verophasmatodea</taxon>
        <taxon>Anareolatae</taxon>
        <taxon>Phasmatidae</taxon>
        <taxon>Eurycanthinae</taxon>
        <taxon>Dryococelus</taxon>
    </lineage>
</organism>
<feature type="region of interest" description="Disordered" evidence="1">
    <location>
        <begin position="181"/>
        <end position="235"/>
    </location>
</feature>
<evidence type="ECO:0000259" key="2">
    <source>
        <dbReference type="Pfam" id="PF13837"/>
    </source>
</evidence>
<feature type="non-terminal residue" evidence="3">
    <location>
        <position position="235"/>
    </location>
</feature>
<evidence type="ECO:0000313" key="3">
    <source>
        <dbReference type="EMBL" id="KAJ8878101.1"/>
    </source>
</evidence>
<sequence length="235" mass="27189">MFVTGMKGVIGTYIFLPTQHSPIPEEDEDVEYIIIDPRSLSDDESGSSKKRARWEYWETKMLIDIMKERDIPRGDRRSMKSRENFFVLEQEMRKRGIERWNSSQIQQKWRNLRKDWFNSRITNYRNGTAKTTSEFQEELDELFGTPPSNCSLSGVDTTSGDEIMGYEVETLEPMDHLSVVIDNDEKMSRGSSRGSSSSLLKKNSGQQTMHDEKQSSSSEDVQEVDSAHEPIKEKK</sequence>
<evidence type="ECO:0000313" key="4">
    <source>
        <dbReference type="Proteomes" id="UP001159363"/>
    </source>
</evidence>
<feature type="compositionally biased region" description="Low complexity" evidence="1">
    <location>
        <begin position="189"/>
        <end position="198"/>
    </location>
</feature>
<reference evidence="3 4" key="1">
    <citation type="submission" date="2023-02" db="EMBL/GenBank/DDBJ databases">
        <title>LHISI_Scaffold_Assembly.</title>
        <authorList>
            <person name="Stuart O.P."/>
            <person name="Cleave R."/>
            <person name="Magrath M.J.L."/>
            <person name="Mikheyev A.S."/>
        </authorList>
    </citation>
    <scope>NUCLEOTIDE SEQUENCE [LARGE SCALE GENOMIC DNA]</scope>
    <source>
        <strain evidence="3">Daus_M_001</strain>
        <tissue evidence="3">Leg muscle</tissue>
    </source>
</reference>
<dbReference type="Proteomes" id="UP001159363">
    <property type="component" value="Chromosome 7"/>
</dbReference>
<dbReference type="InterPro" id="IPR044822">
    <property type="entry name" value="Myb_DNA-bind_4"/>
</dbReference>
<dbReference type="Pfam" id="PF13837">
    <property type="entry name" value="Myb_DNA-bind_4"/>
    <property type="match status" value="1"/>
</dbReference>